<keyword evidence="1" id="KW-0175">Coiled coil</keyword>
<proteinExistence type="predicted"/>
<evidence type="ECO:0000313" key="3">
    <source>
        <dbReference type="EMBL" id="KYO38493.1"/>
    </source>
</evidence>
<protein>
    <submittedName>
        <fullName evidence="3">Uncharacterized protein</fullName>
    </submittedName>
</protein>
<reference evidence="3 4" key="1">
    <citation type="journal article" date="2012" name="Genome Biol.">
        <title>Sequencing three crocodilian genomes to illuminate the evolution of archosaurs and amniotes.</title>
        <authorList>
            <person name="St John J.A."/>
            <person name="Braun E.L."/>
            <person name="Isberg S.R."/>
            <person name="Miles L.G."/>
            <person name="Chong A.Y."/>
            <person name="Gongora J."/>
            <person name="Dalzell P."/>
            <person name="Moran C."/>
            <person name="Bed'hom B."/>
            <person name="Abzhanov A."/>
            <person name="Burgess S.C."/>
            <person name="Cooksey A.M."/>
            <person name="Castoe T.A."/>
            <person name="Crawford N.G."/>
            <person name="Densmore L.D."/>
            <person name="Drew J.C."/>
            <person name="Edwards S.V."/>
            <person name="Faircloth B.C."/>
            <person name="Fujita M.K."/>
            <person name="Greenwold M.J."/>
            <person name="Hoffmann F.G."/>
            <person name="Howard J.M."/>
            <person name="Iguchi T."/>
            <person name="Janes D.E."/>
            <person name="Khan S.Y."/>
            <person name="Kohno S."/>
            <person name="de Koning A.J."/>
            <person name="Lance S.L."/>
            <person name="McCarthy F.M."/>
            <person name="McCormack J.E."/>
            <person name="Merchant M.E."/>
            <person name="Peterson D.G."/>
            <person name="Pollock D.D."/>
            <person name="Pourmand N."/>
            <person name="Raney B.J."/>
            <person name="Roessler K.A."/>
            <person name="Sanford J.R."/>
            <person name="Sawyer R.H."/>
            <person name="Schmidt C.J."/>
            <person name="Triplett E.W."/>
            <person name="Tuberville T.D."/>
            <person name="Venegas-Anaya M."/>
            <person name="Howard J.T."/>
            <person name="Jarvis E.D."/>
            <person name="Guillette L.J.Jr."/>
            <person name="Glenn T.C."/>
            <person name="Green R.E."/>
            <person name="Ray D.A."/>
        </authorList>
    </citation>
    <scope>NUCLEOTIDE SEQUENCE [LARGE SCALE GENOMIC DNA]</scope>
    <source>
        <strain evidence="3">KSC_2009_1</strain>
    </source>
</reference>
<dbReference type="EMBL" id="AKHW03002521">
    <property type="protein sequence ID" value="KYO38493.1"/>
    <property type="molecule type" value="Genomic_DNA"/>
</dbReference>
<sequence>MAPMLPRPAVPLDPEYEGSEGARRKQLKEEMLEELVAASTRRARAAEEWRARVEFHQERCADLVSRGITHARRAARRQERKISAAMREAAAAAREVMELLRENLDFEREMQRSMLGLLSRQTACIEAALQRPFPGACHGAGEPPRHTMVP</sequence>
<keyword evidence="4" id="KW-1185">Reference proteome</keyword>
<dbReference type="Proteomes" id="UP000050525">
    <property type="component" value="Unassembled WGS sequence"/>
</dbReference>
<name>A0A151NNZ1_ALLMI</name>
<gene>
    <name evidence="3" type="ORF">Y1Q_0020707</name>
</gene>
<dbReference type="AlphaFoldDB" id="A0A151NNZ1"/>
<evidence type="ECO:0000313" key="4">
    <source>
        <dbReference type="Proteomes" id="UP000050525"/>
    </source>
</evidence>
<evidence type="ECO:0000256" key="2">
    <source>
        <dbReference type="SAM" id="MobiDB-lite"/>
    </source>
</evidence>
<organism evidence="3 4">
    <name type="scientific">Alligator mississippiensis</name>
    <name type="common">American alligator</name>
    <dbReference type="NCBI Taxonomy" id="8496"/>
    <lineage>
        <taxon>Eukaryota</taxon>
        <taxon>Metazoa</taxon>
        <taxon>Chordata</taxon>
        <taxon>Craniata</taxon>
        <taxon>Vertebrata</taxon>
        <taxon>Euteleostomi</taxon>
        <taxon>Archelosauria</taxon>
        <taxon>Archosauria</taxon>
        <taxon>Crocodylia</taxon>
        <taxon>Alligatoridae</taxon>
        <taxon>Alligatorinae</taxon>
        <taxon>Alligator</taxon>
    </lineage>
</organism>
<evidence type="ECO:0000256" key="1">
    <source>
        <dbReference type="SAM" id="Coils"/>
    </source>
</evidence>
<feature type="region of interest" description="Disordered" evidence="2">
    <location>
        <begin position="1"/>
        <end position="25"/>
    </location>
</feature>
<accession>A0A151NNZ1</accession>
<comment type="caution">
    <text evidence="3">The sequence shown here is derived from an EMBL/GenBank/DDBJ whole genome shotgun (WGS) entry which is preliminary data.</text>
</comment>
<feature type="coiled-coil region" evidence="1">
    <location>
        <begin position="28"/>
        <end position="110"/>
    </location>
</feature>
<feature type="compositionally biased region" description="Pro residues" evidence="2">
    <location>
        <begin position="1"/>
        <end position="11"/>
    </location>
</feature>